<sequence length="108" mass="12581">MLTFDTVSETFRLMSRPPGGDARQSGHYKTTRRRTVGSWPLQDYEAENWVLRHRVQGVQPPPRLDWDPRMIIKALSVGSSTILIGFPYETRLYFIPSKREEGAQRNQF</sequence>
<dbReference type="AlphaFoldDB" id="A0A1E5UMS8"/>
<comment type="caution">
    <text evidence="2">The sequence shown here is derived from an EMBL/GenBank/DDBJ whole genome shotgun (WGS) entry which is preliminary data.</text>
</comment>
<gene>
    <name evidence="2" type="ORF">BAE44_0024810</name>
</gene>
<name>A0A1E5UMS8_9POAL</name>
<protein>
    <submittedName>
        <fullName evidence="2">Uncharacterized protein</fullName>
    </submittedName>
</protein>
<keyword evidence="3" id="KW-1185">Reference proteome</keyword>
<reference evidence="2 3" key="1">
    <citation type="submission" date="2016-09" db="EMBL/GenBank/DDBJ databases">
        <title>The draft genome of Dichanthelium oligosanthes: A C3 panicoid grass species.</title>
        <authorList>
            <person name="Studer A.J."/>
            <person name="Schnable J.C."/>
            <person name="Brutnell T.P."/>
        </authorList>
    </citation>
    <scope>NUCLEOTIDE SEQUENCE [LARGE SCALE GENOMIC DNA]</scope>
    <source>
        <strain evidence="3">cv. Kellogg 1175</strain>
        <tissue evidence="2">Leaf</tissue>
    </source>
</reference>
<dbReference type="EMBL" id="LWDX02070889">
    <property type="protein sequence ID" value="OEL14171.1"/>
    <property type="molecule type" value="Genomic_DNA"/>
</dbReference>
<evidence type="ECO:0000313" key="3">
    <source>
        <dbReference type="Proteomes" id="UP000095767"/>
    </source>
</evidence>
<accession>A0A1E5UMS8</accession>
<feature type="region of interest" description="Disordered" evidence="1">
    <location>
        <begin position="12"/>
        <end position="31"/>
    </location>
</feature>
<organism evidence="2 3">
    <name type="scientific">Dichanthelium oligosanthes</name>
    <dbReference type="NCBI Taxonomy" id="888268"/>
    <lineage>
        <taxon>Eukaryota</taxon>
        <taxon>Viridiplantae</taxon>
        <taxon>Streptophyta</taxon>
        <taxon>Embryophyta</taxon>
        <taxon>Tracheophyta</taxon>
        <taxon>Spermatophyta</taxon>
        <taxon>Magnoliopsida</taxon>
        <taxon>Liliopsida</taxon>
        <taxon>Poales</taxon>
        <taxon>Poaceae</taxon>
        <taxon>PACMAD clade</taxon>
        <taxon>Panicoideae</taxon>
        <taxon>Panicodae</taxon>
        <taxon>Paniceae</taxon>
        <taxon>Dichantheliinae</taxon>
        <taxon>Dichanthelium</taxon>
    </lineage>
</organism>
<evidence type="ECO:0000313" key="2">
    <source>
        <dbReference type="EMBL" id="OEL14171.1"/>
    </source>
</evidence>
<evidence type="ECO:0000256" key="1">
    <source>
        <dbReference type="SAM" id="MobiDB-lite"/>
    </source>
</evidence>
<proteinExistence type="predicted"/>
<dbReference type="Proteomes" id="UP000095767">
    <property type="component" value="Unassembled WGS sequence"/>
</dbReference>
<dbReference type="OrthoDB" id="690949at2759"/>